<proteinExistence type="predicted"/>
<keyword evidence="2" id="KW-1185">Reference proteome</keyword>
<dbReference type="InterPro" id="IPR049965">
    <property type="entry name" value="Upx-like"/>
</dbReference>
<evidence type="ECO:0000313" key="2">
    <source>
        <dbReference type="Proteomes" id="UP000037727"/>
    </source>
</evidence>
<dbReference type="Proteomes" id="UP000037727">
    <property type="component" value="Unassembled WGS sequence"/>
</dbReference>
<reference evidence="1 2" key="1">
    <citation type="submission" date="2015-09" db="EMBL/GenBank/DDBJ databases">
        <title>Draft genome sequence and assembly of Photorhabdus sp. VMG, a bacterial symbiont associated with Heterorhabditis zealandica.</title>
        <authorList>
            <person name="Naidoo S."/>
            <person name="Featherston J."/>
            <person name="Mothupi B."/>
            <person name="Gray V.M."/>
        </authorList>
    </citation>
    <scope>NUCLEOTIDE SEQUENCE [LARGE SCALE GENOMIC DNA]</scope>
    <source>
        <strain evidence="1 2">VMG</strain>
    </source>
</reference>
<gene>
    <name evidence="1" type="ORF">AM629_17635</name>
</gene>
<dbReference type="NCBIfam" id="NF042954">
    <property type="entry name" value="Upx_antiphage"/>
    <property type="match status" value="1"/>
</dbReference>
<sequence length="1268" mass="141409">MNEHFPHLNLHTLFEEMDEQADGVTFECSFDDIAKNNALVVTELVNFERDSTVALLASLLTLPAHQSQCLRFELLATLALIHCQGQQVATIDDAKRWHAAIGESSSVIGEDPAEDVFVSLVGNERGDYRVLEGIWEAAGFYTQLIVEIVSAMPDTHRYRSLKRAIQALLRLSDVVCARSGLHRFQGGADGFPNSLDTGGIDAKTLCSRVMLSDRLLRAEGVVVADLAPFILDSSQISTLGNQAPGEGILEQRPLLRTPAGLVVMLPTAMTIALRQAVITFAKRTEELGTLDQALANVYRRTFSEMPVFGNSGRLRLTWQKYKMTRTAMVTSLVDAGHLMVLQFVLPSIQQHTDTGFNNMLQLDDETAQFLDASVEKSTAELAKQPGFQRGMVVRVGCGWGAGFVGMPPQLPSGWQFEWMSGADFVRLGSLSGMSPITFWRVQDATETIEQAGVRLFNMNGTLNLLGWIRANDGHMVPHDQLPDDRITPEHPLMLMIPMNLLRDVRIAADTGYDRHRISDNNGKWHRVMRPSAEDFFPTERESKCYASIDDLEAQRLTCVYEGQGNLWITLEAPEMEDWMLLVELAKMVRTWIGRIGESLEVLSKQPIKKSLKVYLHFEGNDNIDRFDGEKLPDNLNTFWRLERIREHGAIRVVLQDGYLAGFRASDNRAERALARALGTAFATLIRMEEPVNKGVTVEKMAVPNDKARSFHIMQTFDFNQYLRGSLTHPLLTIEDIDSAAARIELGWRAVSADAPSRYQGKKAVGKLLNDVVDVLLQDIKSELSRFDRKQTVLRLLENVIKARSDELHWRSTAAAVLGLHAGECGVEETIARQMALYAGAALTSQLVIELAVCSCTISGGIEPSDMALSKLLARASLLFRIGGMSDAVRFGALPADIRISPLGDLLFRDELGEMVLEPLLSKVTNERFEEQAAQFEQNYVITAEGGDKKDSAAVATIDNETEIFLAFWRAEMSFTLEDGMRFIQLLESIGIEQKSALFEMRRSQLENAAKSAGLADETIDAFLKQFILSARPKWDVVPDGFDLSDIYPWRFGRRLSVAARPLLQIEEEHDPLIVIAPGLLKLSLKYVFDGAYSGQLKRDFFRTEGMRDTWLGGAREGHTFEKTLEAELREVGWTVRCGIGFPEILRRNLPSDPGDIDLLAWRSDHNQILIIECKDLSLARNYSEVASQLSEYQGDDIKGKPDKLKKHLKRVLLAKENIANFARFTSVANPEIVSWLVFSGASPIAYAQSQIEALAGTNVGRPSDLLNF</sequence>
<dbReference type="EMBL" id="LJCS01000065">
    <property type="protein sequence ID" value="KOY60766.1"/>
    <property type="molecule type" value="Genomic_DNA"/>
</dbReference>
<dbReference type="RefSeq" id="WP_054480592.1">
    <property type="nucleotide sequence ID" value="NZ_CAWMRL010000065.1"/>
</dbReference>
<comment type="caution">
    <text evidence="1">The sequence shown here is derived from an EMBL/GenBank/DDBJ whole genome shotgun (WGS) entry which is preliminary data.</text>
</comment>
<evidence type="ECO:0000313" key="1">
    <source>
        <dbReference type="EMBL" id="KOY60766.1"/>
    </source>
</evidence>
<accession>A0ABR5K878</accession>
<protein>
    <submittedName>
        <fullName evidence="1">Uncharacterized protein</fullName>
    </submittedName>
</protein>
<name>A0ABR5K878_9GAMM</name>
<organism evidence="1 2">
    <name type="scientific">Photorhabdus heterorhabditis</name>
    <dbReference type="NCBI Taxonomy" id="880156"/>
    <lineage>
        <taxon>Bacteria</taxon>
        <taxon>Pseudomonadati</taxon>
        <taxon>Pseudomonadota</taxon>
        <taxon>Gammaproteobacteria</taxon>
        <taxon>Enterobacterales</taxon>
        <taxon>Morganellaceae</taxon>
        <taxon>Photorhabdus</taxon>
    </lineage>
</organism>